<feature type="transmembrane region" description="Helical" evidence="7">
    <location>
        <begin position="231"/>
        <end position="248"/>
    </location>
</feature>
<organism evidence="8 9">
    <name type="scientific">Oryza sativa subsp. japonica</name>
    <name type="common">Rice</name>
    <dbReference type="NCBI Taxonomy" id="39947"/>
    <lineage>
        <taxon>Eukaryota</taxon>
        <taxon>Viridiplantae</taxon>
        <taxon>Streptophyta</taxon>
        <taxon>Embryophyta</taxon>
        <taxon>Tracheophyta</taxon>
        <taxon>Spermatophyta</taxon>
        <taxon>Magnoliopsida</taxon>
        <taxon>Liliopsida</taxon>
        <taxon>Poales</taxon>
        <taxon>Poaceae</taxon>
        <taxon>BOP clade</taxon>
        <taxon>Oryzoideae</taxon>
        <taxon>Oryzeae</taxon>
        <taxon>Oryzinae</taxon>
        <taxon>Oryza</taxon>
        <taxon>Oryza sativa</taxon>
    </lineage>
</organism>
<dbReference type="SMR" id="A0A0P0VKQ4"/>
<proteinExistence type="inferred from homology"/>
<feature type="transmembrane region" description="Helical" evidence="7">
    <location>
        <begin position="269"/>
        <end position="288"/>
    </location>
</feature>
<accession>A0A0P0VKQ4</accession>
<evidence type="ECO:0000256" key="7">
    <source>
        <dbReference type="SAM" id="Phobius"/>
    </source>
</evidence>
<dbReference type="OMA" id="TIALHYK"/>
<feature type="non-terminal residue" evidence="8">
    <location>
        <position position="411"/>
    </location>
</feature>
<reference evidence="8 9" key="2">
    <citation type="journal article" date="2013" name="Plant Cell Physiol.">
        <title>Rice Annotation Project Database (RAP-DB): an integrative and interactive database for rice genomics.</title>
        <authorList>
            <person name="Sakai H."/>
            <person name="Lee S.S."/>
            <person name="Tanaka T."/>
            <person name="Numa H."/>
            <person name="Kim J."/>
            <person name="Kawahara Y."/>
            <person name="Wakimoto H."/>
            <person name="Yang C.C."/>
            <person name="Iwamoto M."/>
            <person name="Abe T."/>
            <person name="Yamada Y."/>
            <person name="Muto A."/>
            <person name="Inokuchi H."/>
            <person name="Ikemura T."/>
            <person name="Matsumoto T."/>
            <person name="Sasaki T."/>
            <person name="Itoh T."/>
        </authorList>
    </citation>
    <scope>NUCLEOTIDE SEQUENCE [LARGE SCALE GENOMIC DNA]</scope>
    <source>
        <strain evidence="9">cv. Nipponbare</strain>
    </source>
</reference>
<reference evidence="9" key="1">
    <citation type="journal article" date="2005" name="Nature">
        <title>The map-based sequence of the rice genome.</title>
        <authorList>
            <consortium name="International rice genome sequencing project (IRGSP)"/>
            <person name="Matsumoto T."/>
            <person name="Wu J."/>
            <person name="Kanamori H."/>
            <person name="Katayose Y."/>
            <person name="Fujisawa M."/>
            <person name="Namiki N."/>
            <person name="Mizuno H."/>
            <person name="Yamamoto K."/>
            <person name="Antonio B.A."/>
            <person name="Baba T."/>
            <person name="Sakata K."/>
            <person name="Nagamura Y."/>
            <person name="Aoki H."/>
            <person name="Arikawa K."/>
            <person name="Arita K."/>
            <person name="Bito T."/>
            <person name="Chiden Y."/>
            <person name="Fujitsuka N."/>
            <person name="Fukunaka R."/>
            <person name="Hamada M."/>
            <person name="Harada C."/>
            <person name="Hayashi A."/>
            <person name="Hijishita S."/>
            <person name="Honda M."/>
            <person name="Hosokawa S."/>
            <person name="Ichikawa Y."/>
            <person name="Idonuma A."/>
            <person name="Iijima M."/>
            <person name="Ikeda M."/>
            <person name="Ikeno M."/>
            <person name="Ito K."/>
            <person name="Ito S."/>
            <person name="Ito T."/>
            <person name="Ito Y."/>
            <person name="Ito Y."/>
            <person name="Iwabuchi A."/>
            <person name="Kamiya K."/>
            <person name="Karasawa W."/>
            <person name="Kurita K."/>
            <person name="Katagiri S."/>
            <person name="Kikuta A."/>
            <person name="Kobayashi H."/>
            <person name="Kobayashi N."/>
            <person name="Machita K."/>
            <person name="Maehara T."/>
            <person name="Masukawa M."/>
            <person name="Mizubayashi T."/>
            <person name="Mukai Y."/>
            <person name="Nagasaki H."/>
            <person name="Nagata Y."/>
            <person name="Naito S."/>
            <person name="Nakashima M."/>
            <person name="Nakama Y."/>
            <person name="Nakamichi Y."/>
            <person name="Nakamura M."/>
            <person name="Meguro A."/>
            <person name="Negishi M."/>
            <person name="Ohta I."/>
            <person name="Ohta T."/>
            <person name="Okamoto M."/>
            <person name="Ono N."/>
            <person name="Saji S."/>
            <person name="Sakaguchi M."/>
            <person name="Sakai K."/>
            <person name="Shibata M."/>
            <person name="Shimokawa T."/>
            <person name="Song J."/>
            <person name="Takazaki Y."/>
            <person name="Terasawa K."/>
            <person name="Tsugane M."/>
            <person name="Tsuji K."/>
            <person name="Ueda S."/>
            <person name="Waki K."/>
            <person name="Yamagata H."/>
            <person name="Yamamoto M."/>
            <person name="Yamamoto S."/>
            <person name="Yamane H."/>
            <person name="Yoshiki S."/>
            <person name="Yoshihara R."/>
            <person name="Yukawa K."/>
            <person name="Zhong H."/>
            <person name="Yano M."/>
            <person name="Yuan Q."/>
            <person name="Ouyang S."/>
            <person name="Liu J."/>
            <person name="Jones K.M."/>
            <person name="Gansberger K."/>
            <person name="Moffat K."/>
            <person name="Hill J."/>
            <person name="Bera J."/>
            <person name="Fadrosh D."/>
            <person name="Jin S."/>
            <person name="Johri S."/>
            <person name="Kim M."/>
            <person name="Overton L."/>
            <person name="Reardon M."/>
            <person name="Tsitrin T."/>
            <person name="Vuong H."/>
            <person name="Weaver B."/>
            <person name="Ciecko A."/>
            <person name="Tallon L."/>
            <person name="Jackson J."/>
            <person name="Pai G."/>
            <person name="Aken S.V."/>
            <person name="Utterback T."/>
            <person name="Reidmuller S."/>
            <person name="Feldblyum T."/>
            <person name="Hsiao J."/>
            <person name="Zismann V."/>
            <person name="Iobst S."/>
            <person name="de Vazeille A.R."/>
            <person name="Buell C.R."/>
            <person name="Ying K."/>
            <person name="Li Y."/>
            <person name="Lu T."/>
            <person name="Huang Y."/>
            <person name="Zhao Q."/>
            <person name="Feng Q."/>
            <person name="Zhang L."/>
            <person name="Zhu J."/>
            <person name="Weng Q."/>
            <person name="Mu J."/>
            <person name="Lu Y."/>
            <person name="Fan D."/>
            <person name="Liu Y."/>
            <person name="Guan J."/>
            <person name="Zhang Y."/>
            <person name="Yu S."/>
            <person name="Liu X."/>
            <person name="Zhang Y."/>
            <person name="Hong G."/>
            <person name="Han B."/>
            <person name="Choisne N."/>
            <person name="Demange N."/>
            <person name="Orjeda G."/>
            <person name="Samain S."/>
            <person name="Cattolico L."/>
            <person name="Pelletier E."/>
            <person name="Couloux A."/>
            <person name="Segurens B."/>
            <person name="Wincker P."/>
            <person name="D'Hont A."/>
            <person name="Scarpelli C."/>
            <person name="Weissenbach J."/>
            <person name="Salanoubat M."/>
            <person name="Quetier F."/>
            <person name="Yu Y."/>
            <person name="Kim H.R."/>
            <person name="Rambo T."/>
            <person name="Currie J."/>
            <person name="Collura K."/>
            <person name="Luo M."/>
            <person name="Yang T."/>
            <person name="Ammiraju J.S.S."/>
            <person name="Engler F."/>
            <person name="Soderlund C."/>
            <person name="Wing R.A."/>
            <person name="Palmer L.E."/>
            <person name="de la Bastide M."/>
            <person name="Spiegel L."/>
            <person name="Nascimento L."/>
            <person name="Zutavern T."/>
            <person name="O'Shaughnessy A."/>
            <person name="Dike S."/>
            <person name="Dedhia N."/>
            <person name="Preston R."/>
            <person name="Balija V."/>
            <person name="McCombie W.R."/>
            <person name="Chow T."/>
            <person name="Chen H."/>
            <person name="Chung M."/>
            <person name="Chen C."/>
            <person name="Shaw J."/>
            <person name="Wu H."/>
            <person name="Hsiao K."/>
            <person name="Chao Y."/>
            <person name="Chu M."/>
            <person name="Cheng C."/>
            <person name="Hour A."/>
            <person name="Lee P."/>
            <person name="Lin S."/>
            <person name="Lin Y."/>
            <person name="Liou J."/>
            <person name="Liu S."/>
            <person name="Hsing Y."/>
            <person name="Raghuvanshi S."/>
            <person name="Mohanty A."/>
            <person name="Bharti A.K."/>
            <person name="Gaur A."/>
            <person name="Gupta V."/>
            <person name="Kumar D."/>
            <person name="Ravi V."/>
            <person name="Vij S."/>
            <person name="Kapur A."/>
            <person name="Khurana P."/>
            <person name="Khurana P."/>
            <person name="Khurana J.P."/>
            <person name="Tyagi A.K."/>
            <person name="Gaikwad K."/>
            <person name="Singh A."/>
            <person name="Dalal V."/>
            <person name="Srivastava S."/>
            <person name="Dixit A."/>
            <person name="Pal A.K."/>
            <person name="Ghazi I.A."/>
            <person name="Yadav M."/>
            <person name="Pandit A."/>
            <person name="Bhargava A."/>
            <person name="Sureshbabu K."/>
            <person name="Batra K."/>
            <person name="Sharma T.R."/>
            <person name="Mohapatra T."/>
            <person name="Singh N.K."/>
            <person name="Messing J."/>
            <person name="Nelson A.B."/>
            <person name="Fuks G."/>
            <person name="Kavchok S."/>
            <person name="Keizer G."/>
            <person name="Linton E."/>
            <person name="Llaca V."/>
            <person name="Song R."/>
            <person name="Tanyolac B."/>
            <person name="Young S."/>
            <person name="Ho-Il K."/>
            <person name="Hahn J.H."/>
            <person name="Sangsakoo G."/>
            <person name="Vanavichit A."/>
            <person name="de Mattos Luiz.A.T."/>
            <person name="Zimmer P.D."/>
            <person name="Malone G."/>
            <person name="Dellagostin O."/>
            <person name="de Oliveira A.C."/>
            <person name="Bevan M."/>
            <person name="Bancroft I."/>
            <person name="Minx P."/>
            <person name="Cordum H."/>
            <person name="Wilson R."/>
            <person name="Cheng Z."/>
            <person name="Jin W."/>
            <person name="Jiang J."/>
            <person name="Leong S.A."/>
            <person name="Iwama H."/>
            <person name="Gojobori T."/>
            <person name="Itoh T."/>
            <person name="Niimura Y."/>
            <person name="Fujii Y."/>
            <person name="Habara T."/>
            <person name="Sakai H."/>
            <person name="Sato Y."/>
            <person name="Wilson G."/>
            <person name="Kumar K."/>
            <person name="McCouch S."/>
            <person name="Juretic N."/>
            <person name="Hoen D."/>
            <person name="Wright S."/>
            <person name="Bruskiewich R."/>
            <person name="Bureau T."/>
            <person name="Miyao A."/>
            <person name="Hirochika H."/>
            <person name="Nishikawa T."/>
            <person name="Kadowaki K."/>
            <person name="Sugiura M."/>
            <person name="Burr B."/>
            <person name="Sasaki T."/>
        </authorList>
    </citation>
    <scope>NUCLEOTIDE SEQUENCE [LARGE SCALE GENOMIC DNA]</scope>
    <source>
        <strain evidence="9">cv. Nipponbare</strain>
    </source>
</reference>
<evidence type="ECO:0000256" key="6">
    <source>
        <dbReference type="ARBA" id="ARBA00023136"/>
    </source>
</evidence>
<sequence length="411" mass="46160">FVGSTSSRTGVFGIQSYAMAFFPNIPEAKQEIQSLYRNYAHLFDMSSDNAGVDSRIMRRQPAMLIDRSVFLTGSAIWTIALHYKAHIYRWLLQKFSAIQGAPIYCAMILRSLCRRSSLPFFVGISVLTARIYNYVTIHNHIYSPQLCAGHDANLRRDLFIQDTELCNKQTLDSGFLGSKHDCIRLALHFICSTANLKVYTTPKQIGFDGKCKQKNTERGRFWRILSTNEQYLTYIGALVTLQLFLQLSRANITTLLLPMLYQTTSSQRNAAVVGNIVIVLVNSFGILGSDFTTKHHGREVTFTVSAILMVFCQITIPLLVEAQIGLGGGTRILTGYTTATFLLTCVVSYGLSWSWGSLFCTIPGMKIQSAGQVIGMGLCFGLCFVQMQYFLLMLCRLKNAILAYYAMWIWS</sequence>
<dbReference type="PANTHER" id="PTHR23500">
    <property type="entry name" value="SOLUTE CARRIER FAMILY 2, FACILITATED GLUCOSE TRANSPORTER"/>
    <property type="match status" value="1"/>
</dbReference>
<dbReference type="Gramene" id="Os02t0574500-03">
    <property type="protein sequence ID" value="Os02t0574500-03"/>
    <property type="gene ID" value="Os02g0574500"/>
</dbReference>
<dbReference type="eggNOG" id="KOG0254">
    <property type="taxonomic scope" value="Eukaryota"/>
</dbReference>
<evidence type="ECO:0000256" key="5">
    <source>
        <dbReference type="ARBA" id="ARBA00022989"/>
    </source>
</evidence>
<evidence type="ECO:0000256" key="4">
    <source>
        <dbReference type="ARBA" id="ARBA00022692"/>
    </source>
</evidence>
<evidence type="ECO:0000313" key="8">
    <source>
        <dbReference type="EMBL" id="BAS79367.1"/>
    </source>
</evidence>
<dbReference type="PaxDb" id="39947-A0A0P0VKQ4"/>
<keyword evidence="5 7" id="KW-1133">Transmembrane helix</keyword>
<evidence type="ECO:0000256" key="1">
    <source>
        <dbReference type="ARBA" id="ARBA00004370"/>
    </source>
</evidence>
<dbReference type="ExpressionAtlas" id="A0A0P0VKQ4">
    <property type="expression patterns" value="baseline and differential"/>
</dbReference>
<feature type="transmembrane region" description="Helical" evidence="7">
    <location>
        <begin position="373"/>
        <end position="392"/>
    </location>
</feature>
<dbReference type="STRING" id="39947.A0A0P0VKQ4"/>
<dbReference type="InParanoid" id="A0A0P0VKQ4"/>
<dbReference type="Pfam" id="PF00083">
    <property type="entry name" value="Sugar_tr"/>
    <property type="match status" value="1"/>
</dbReference>
<evidence type="ECO:0000313" key="9">
    <source>
        <dbReference type="Proteomes" id="UP000059680"/>
    </source>
</evidence>
<dbReference type="FunCoup" id="A0A0P0VKQ4">
    <property type="interactions" value="758"/>
</dbReference>
<feature type="transmembrane region" description="Helical" evidence="7">
    <location>
        <begin position="332"/>
        <end position="353"/>
    </location>
</feature>
<dbReference type="GO" id="GO:0015144">
    <property type="term" value="F:carbohydrate transmembrane transporter activity"/>
    <property type="evidence" value="ECO:0007669"/>
    <property type="project" value="InterPro"/>
</dbReference>
<keyword evidence="9" id="KW-1185">Reference proteome</keyword>
<gene>
    <name evidence="8" type="ordered locus">Os02g0574500</name>
    <name evidence="8" type="ORF">OSNPB_020574500</name>
</gene>
<protein>
    <submittedName>
        <fullName evidence="8">Os02g0574500 protein</fullName>
    </submittedName>
</protein>
<keyword evidence="3" id="KW-0813">Transport</keyword>
<keyword evidence="4 7" id="KW-0812">Transmembrane</keyword>
<keyword evidence="6 7" id="KW-0472">Membrane</keyword>
<dbReference type="GO" id="GO:0016020">
    <property type="term" value="C:membrane"/>
    <property type="evidence" value="ECO:0007669"/>
    <property type="project" value="UniProtKB-SubCell"/>
</dbReference>
<dbReference type="Gramene" id="Os02t0574500-01">
    <property type="protein sequence ID" value="Os02t0574500-01"/>
    <property type="gene ID" value="Os02g0574500"/>
</dbReference>
<evidence type="ECO:0000256" key="3">
    <source>
        <dbReference type="ARBA" id="ARBA00022448"/>
    </source>
</evidence>
<dbReference type="Proteomes" id="UP000059680">
    <property type="component" value="Chromosome 2"/>
</dbReference>
<dbReference type="EMBL" id="AP014958">
    <property type="protein sequence ID" value="BAS79367.1"/>
    <property type="molecule type" value="Genomic_DNA"/>
</dbReference>
<dbReference type="FunFam" id="1.20.1250.20:FF:000652">
    <property type="entry name" value="Os02g0574500 protein"/>
    <property type="match status" value="1"/>
</dbReference>
<dbReference type="InterPro" id="IPR005828">
    <property type="entry name" value="MFS_sugar_transport-like"/>
</dbReference>
<name>A0A0P0VKQ4_ORYSJ</name>
<feature type="transmembrane region" description="Helical" evidence="7">
    <location>
        <begin position="300"/>
        <end position="320"/>
    </location>
</feature>
<dbReference type="InterPro" id="IPR036259">
    <property type="entry name" value="MFS_trans_sf"/>
</dbReference>
<comment type="subcellular location">
    <subcellularLocation>
        <location evidence="1">Membrane</location>
    </subcellularLocation>
</comment>
<comment type="similarity">
    <text evidence="2">Belongs to the major facilitator superfamily. Sugar transporter (TC 2.A.1.1) family.</text>
</comment>
<evidence type="ECO:0000256" key="2">
    <source>
        <dbReference type="ARBA" id="ARBA00010992"/>
    </source>
</evidence>
<dbReference type="PANTHER" id="PTHR23500:SF437">
    <property type="entry name" value="OS02G0574500 PROTEIN"/>
    <property type="match status" value="1"/>
</dbReference>
<reference evidence="8 9" key="3">
    <citation type="journal article" date="2013" name="Rice">
        <title>Improvement of the Oryza sativa Nipponbare reference genome using next generation sequence and optical map data.</title>
        <authorList>
            <person name="Kawahara Y."/>
            <person name="de la Bastide M."/>
            <person name="Hamilton J.P."/>
            <person name="Kanamori H."/>
            <person name="McCombie W.R."/>
            <person name="Ouyang S."/>
            <person name="Schwartz D.C."/>
            <person name="Tanaka T."/>
            <person name="Wu J."/>
            <person name="Zhou S."/>
            <person name="Childs K.L."/>
            <person name="Davidson R.M."/>
            <person name="Lin H."/>
            <person name="Quesada-Ocampo L."/>
            <person name="Vaillancourt B."/>
            <person name="Sakai H."/>
            <person name="Lee S.S."/>
            <person name="Kim J."/>
            <person name="Numa H."/>
            <person name="Itoh T."/>
            <person name="Buell C.R."/>
            <person name="Matsumoto T."/>
        </authorList>
    </citation>
    <scope>NUCLEOTIDE SEQUENCE [LARGE SCALE GENOMIC DNA]</scope>
    <source>
        <strain evidence="9">cv. Nipponbare</strain>
    </source>
</reference>
<dbReference type="InterPro" id="IPR045262">
    <property type="entry name" value="STP/PLT_plant"/>
</dbReference>
<dbReference type="AlphaFoldDB" id="A0A0P0VKQ4"/>
<dbReference type="Gene3D" id="1.20.1250.20">
    <property type="entry name" value="MFS general substrate transporter like domains"/>
    <property type="match status" value="1"/>
</dbReference>